<dbReference type="OrthoDB" id="8607336at2"/>
<keyword evidence="1" id="KW-0732">Signal</keyword>
<evidence type="ECO:0000256" key="1">
    <source>
        <dbReference type="SAM" id="SignalP"/>
    </source>
</evidence>
<dbReference type="EMBL" id="FRDI01000003">
    <property type="protein sequence ID" value="SHN56261.1"/>
    <property type="molecule type" value="Genomic_DNA"/>
</dbReference>
<dbReference type="Pfam" id="PF13992">
    <property type="entry name" value="YecR"/>
    <property type="match status" value="1"/>
</dbReference>
<evidence type="ECO:0000313" key="2">
    <source>
        <dbReference type="EMBL" id="SHN56261.1"/>
    </source>
</evidence>
<sequence>MKKILCLLPVFMLMLSSCAVKKDWAATGGSRADATVRLSYSYGGFEQPVVDEAQALAVATQRCQSWGYTGADLRTFVIALCSVCT</sequence>
<feature type="chain" id="PRO_5012794219" evidence="1">
    <location>
        <begin position="22"/>
        <end position="85"/>
    </location>
</feature>
<name>A0A1M7SCQ5_9BACT</name>
<dbReference type="RefSeq" id="WP_072696460.1">
    <property type="nucleotide sequence ID" value="NZ_FRDI01000003.1"/>
</dbReference>
<dbReference type="InterPro" id="IPR025731">
    <property type="entry name" value="YecR-like"/>
</dbReference>
<protein>
    <submittedName>
        <fullName evidence="2">YecR-like lipoprotein</fullName>
    </submittedName>
</protein>
<dbReference type="AlphaFoldDB" id="A0A1M7SCQ5"/>
<keyword evidence="3" id="KW-1185">Reference proteome</keyword>
<keyword evidence="2" id="KW-0449">Lipoprotein</keyword>
<dbReference type="STRING" id="1121455.SAMN02745728_00769"/>
<reference evidence="2 3" key="1">
    <citation type="submission" date="2016-12" db="EMBL/GenBank/DDBJ databases">
        <authorList>
            <person name="Song W.-J."/>
            <person name="Kurnit D.M."/>
        </authorList>
    </citation>
    <scope>NUCLEOTIDE SEQUENCE [LARGE SCALE GENOMIC DNA]</scope>
    <source>
        <strain evidence="2 3">DSM 11393</strain>
    </source>
</reference>
<feature type="signal peptide" evidence="1">
    <location>
        <begin position="1"/>
        <end position="21"/>
    </location>
</feature>
<organism evidence="2 3">
    <name type="scientific">Desulfovibrio litoralis DSM 11393</name>
    <dbReference type="NCBI Taxonomy" id="1121455"/>
    <lineage>
        <taxon>Bacteria</taxon>
        <taxon>Pseudomonadati</taxon>
        <taxon>Thermodesulfobacteriota</taxon>
        <taxon>Desulfovibrionia</taxon>
        <taxon>Desulfovibrionales</taxon>
        <taxon>Desulfovibrionaceae</taxon>
        <taxon>Desulfovibrio</taxon>
    </lineage>
</organism>
<accession>A0A1M7SCQ5</accession>
<evidence type="ECO:0000313" key="3">
    <source>
        <dbReference type="Proteomes" id="UP000186469"/>
    </source>
</evidence>
<gene>
    <name evidence="2" type="ORF">SAMN02745728_00769</name>
</gene>
<dbReference type="PROSITE" id="PS51257">
    <property type="entry name" value="PROKAR_LIPOPROTEIN"/>
    <property type="match status" value="1"/>
</dbReference>
<dbReference type="Proteomes" id="UP000186469">
    <property type="component" value="Unassembled WGS sequence"/>
</dbReference>
<proteinExistence type="predicted"/>